<dbReference type="InterPro" id="IPR043136">
    <property type="entry name" value="B30.2/SPRY_sf"/>
</dbReference>
<feature type="compositionally biased region" description="Basic and acidic residues" evidence="1">
    <location>
        <begin position="249"/>
        <end position="264"/>
    </location>
</feature>
<evidence type="ECO:0000259" key="2">
    <source>
        <dbReference type="Pfam" id="PF00622"/>
    </source>
</evidence>
<accession>A0A9K3CNH1</accession>
<sequence>MEGVMSLGADLAPDERRRTDQRGVEAGGKRRSRRSGRPSSSQLIWQPLEGDSVPASMTPPRPARGEGVDMWGEGDGKKKGRRESGRDRERERERDKGDTVSRAEYDSLCQTMLSLVEEFRSYRKSVDAKLDRMHSEVTHSVRHVGKQLKQQRSEYASGLVEMGSIKESVRSLRENIPQQVMLTMEHIQKSVSCATLTPNPVTSNADLLALIKDNPTLSAPCRSLPVLSGRDDPASPEMTVTPQTLVVKGGRERESGRESGKDAAKIPCFKGVSKRERQRERQRERLDEECHHALSEVESVTDDEGYGDTAKPPKVPHIPSLAIGTGGSKREREREREREGRSSGAEGATTGGETEGSSSGTRMVRRGPPPLSFSTTLCHGGISLHRHNRACERQGGGDPGWRAVLVGKGWTEGVHSITFRVDRCQSGIMLGVCDPSAGLENIHRTPLGWALYSGGNRCTGNKGYRYTDEFGEGSEITVIVSIPKRSVAFGVDGRYRGTAFRSLPACVCPYVEMWDKGDRVTITPTSAKMKG</sequence>
<name>A0A9K3CNH1_9EUKA</name>
<feature type="compositionally biased region" description="Basic and acidic residues" evidence="1">
    <location>
        <begin position="74"/>
        <end position="102"/>
    </location>
</feature>
<dbReference type="Pfam" id="PF00622">
    <property type="entry name" value="SPRY"/>
    <property type="match status" value="1"/>
</dbReference>
<dbReference type="InterPro" id="IPR013320">
    <property type="entry name" value="ConA-like_dom_sf"/>
</dbReference>
<evidence type="ECO:0000313" key="4">
    <source>
        <dbReference type="Proteomes" id="UP000265618"/>
    </source>
</evidence>
<organism evidence="3 4">
    <name type="scientific">Kipferlia bialata</name>
    <dbReference type="NCBI Taxonomy" id="797122"/>
    <lineage>
        <taxon>Eukaryota</taxon>
        <taxon>Metamonada</taxon>
        <taxon>Carpediemonas-like organisms</taxon>
        <taxon>Kipferlia</taxon>
    </lineage>
</organism>
<feature type="region of interest" description="Disordered" evidence="1">
    <location>
        <begin position="248"/>
        <end position="372"/>
    </location>
</feature>
<dbReference type="EMBL" id="BDIP01000022">
    <property type="protein sequence ID" value="GIQ79570.1"/>
    <property type="molecule type" value="Genomic_DNA"/>
</dbReference>
<comment type="caution">
    <text evidence="3">The sequence shown here is derived from an EMBL/GenBank/DDBJ whole genome shotgun (WGS) entry which is preliminary data.</text>
</comment>
<evidence type="ECO:0000313" key="3">
    <source>
        <dbReference type="EMBL" id="GIQ79570.1"/>
    </source>
</evidence>
<feature type="region of interest" description="Disordered" evidence="1">
    <location>
        <begin position="1"/>
        <end position="102"/>
    </location>
</feature>
<feature type="domain" description="SPRY" evidence="2">
    <location>
        <begin position="426"/>
        <end position="514"/>
    </location>
</feature>
<dbReference type="SUPFAM" id="SSF49899">
    <property type="entry name" value="Concanavalin A-like lectins/glucanases"/>
    <property type="match status" value="1"/>
</dbReference>
<evidence type="ECO:0000256" key="1">
    <source>
        <dbReference type="SAM" id="MobiDB-lite"/>
    </source>
</evidence>
<proteinExistence type="predicted"/>
<dbReference type="Gene3D" id="2.60.120.920">
    <property type="match status" value="1"/>
</dbReference>
<protein>
    <recommendedName>
        <fullName evidence="2">SPRY domain-containing protein</fullName>
    </recommendedName>
</protein>
<dbReference type="Proteomes" id="UP000265618">
    <property type="component" value="Unassembled WGS sequence"/>
</dbReference>
<keyword evidence="4" id="KW-1185">Reference proteome</keyword>
<feature type="compositionally biased region" description="Basic and acidic residues" evidence="1">
    <location>
        <begin position="273"/>
        <end position="295"/>
    </location>
</feature>
<gene>
    <name evidence="3" type="ORF">KIPB_000231</name>
</gene>
<feature type="compositionally biased region" description="Basic and acidic residues" evidence="1">
    <location>
        <begin position="328"/>
        <end position="341"/>
    </location>
</feature>
<dbReference type="InterPro" id="IPR003877">
    <property type="entry name" value="SPRY_dom"/>
</dbReference>
<reference evidence="3 4" key="1">
    <citation type="journal article" date="2018" name="PLoS ONE">
        <title>The draft genome of Kipferlia bialata reveals reductive genome evolution in fornicate parasites.</title>
        <authorList>
            <person name="Tanifuji G."/>
            <person name="Takabayashi S."/>
            <person name="Kume K."/>
            <person name="Takagi M."/>
            <person name="Nakayama T."/>
            <person name="Kamikawa R."/>
            <person name="Inagaki Y."/>
            <person name="Hashimoto T."/>
        </authorList>
    </citation>
    <scope>NUCLEOTIDE SEQUENCE [LARGE SCALE GENOMIC DNA]</scope>
    <source>
        <strain evidence="3">NY0173</strain>
    </source>
</reference>
<feature type="compositionally biased region" description="Basic and acidic residues" evidence="1">
    <location>
        <begin position="13"/>
        <end position="23"/>
    </location>
</feature>
<dbReference type="AlphaFoldDB" id="A0A9K3CNH1"/>